<organism evidence="1">
    <name type="scientific">marine sediment metagenome</name>
    <dbReference type="NCBI Taxonomy" id="412755"/>
    <lineage>
        <taxon>unclassified sequences</taxon>
        <taxon>metagenomes</taxon>
        <taxon>ecological metagenomes</taxon>
    </lineage>
</organism>
<dbReference type="EMBL" id="LAZR01030469">
    <property type="protein sequence ID" value="KKL56508.1"/>
    <property type="molecule type" value="Genomic_DNA"/>
</dbReference>
<gene>
    <name evidence="1" type="ORF">LCGC14_2244710</name>
</gene>
<proteinExistence type="predicted"/>
<name>A0A0F9D445_9ZZZZ</name>
<reference evidence="1" key="1">
    <citation type="journal article" date="2015" name="Nature">
        <title>Complex archaea that bridge the gap between prokaryotes and eukaryotes.</title>
        <authorList>
            <person name="Spang A."/>
            <person name="Saw J.H."/>
            <person name="Jorgensen S.L."/>
            <person name="Zaremba-Niedzwiedzka K."/>
            <person name="Martijn J."/>
            <person name="Lind A.E."/>
            <person name="van Eijk R."/>
            <person name="Schleper C."/>
            <person name="Guy L."/>
            <person name="Ettema T.J."/>
        </authorList>
    </citation>
    <scope>NUCLEOTIDE SEQUENCE</scope>
</reference>
<protein>
    <submittedName>
        <fullName evidence="1">Uncharacterized protein</fullName>
    </submittedName>
</protein>
<comment type="caution">
    <text evidence="1">The sequence shown here is derived from an EMBL/GenBank/DDBJ whole genome shotgun (WGS) entry which is preliminary data.</text>
</comment>
<evidence type="ECO:0000313" key="1">
    <source>
        <dbReference type="EMBL" id="KKL56508.1"/>
    </source>
</evidence>
<accession>A0A0F9D445</accession>
<dbReference type="AlphaFoldDB" id="A0A0F9D445"/>
<sequence>MTAFRPPTDARSTERVIRCAPRWAWAVIDRVLTDLLQRKQPSAGEIAVTRVSICDGCDETED</sequence>